<comment type="caution">
    <text evidence="1">The sequence shown here is derived from an EMBL/GenBank/DDBJ whole genome shotgun (WGS) entry which is preliminary data.</text>
</comment>
<dbReference type="AlphaFoldDB" id="A0A918TCQ1"/>
<reference evidence="1" key="1">
    <citation type="journal article" date="2014" name="Int. J. Syst. Evol. Microbiol.">
        <title>Complete genome sequence of Corynebacterium casei LMG S-19264T (=DSM 44701T), isolated from a smear-ripened cheese.</title>
        <authorList>
            <consortium name="US DOE Joint Genome Institute (JGI-PGF)"/>
            <person name="Walter F."/>
            <person name="Albersmeier A."/>
            <person name="Kalinowski J."/>
            <person name="Ruckert C."/>
        </authorList>
    </citation>
    <scope>NUCLEOTIDE SEQUENCE</scope>
    <source>
        <strain evidence="1">KCTC 12988</strain>
    </source>
</reference>
<reference evidence="1" key="2">
    <citation type="submission" date="2020-09" db="EMBL/GenBank/DDBJ databases">
        <authorList>
            <person name="Sun Q."/>
            <person name="Kim S."/>
        </authorList>
    </citation>
    <scope>NUCLEOTIDE SEQUENCE</scope>
    <source>
        <strain evidence="1">KCTC 12988</strain>
    </source>
</reference>
<keyword evidence="2" id="KW-1185">Reference proteome</keyword>
<proteinExistence type="predicted"/>
<gene>
    <name evidence="1" type="ORF">GCM10007100_03020</name>
</gene>
<sequence>MAGNWQLAQLSVENRGVGDERIPDEISAELSPVNFLADGTFATGAESGRWFFSDNYLLAVQPGNVGVVAANTTGDTFIFAEADFEDLGGGDFTQKTTFNVGVKSPTTSLTATQVVGDWVYFQQEVDSIDSPSGGGTVRTWDGVSHQRIDVTFNANGTFTAEKVSDTDDPSEVGDLFGGTWTISGGDLEADAGGEVITLSHFSSGGDLLVATEEESYEVFEETFNSSKMDLWVKQPETLTTADLVGVWAIAGTTIDLEVDAGGGGQYLDDIGFEESELDFRADGTGTRRVVDNREPAAIGLTEDFTWSLVGNEVELVVEGQAYRFVMSAEKDFAAMQNFESNLGEESESFDYFAMVRLPDVAGFGRAPLDLVLIEEENGARPVLQTPTVQGVRYQVEMSEDLDDWQSLGPIMAGTGDVIFSNLPALPGEKTYFRWRILPPAPQG</sequence>
<accession>A0A918TCQ1</accession>
<protein>
    <submittedName>
        <fullName evidence="1">Uncharacterized protein</fullName>
    </submittedName>
</protein>
<dbReference type="Proteomes" id="UP000644507">
    <property type="component" value="Unassembled WGS sequence"/>
</dbReference>
<evidence type="ECO:0000313" key="2">
    <source>
        <dbReference type="Proteomes" id="UP000644507"/>
    </source>
</evidence>
<dbReference type="EMBL" id="BMXI01000001">
    <property type="protein sequence ID" value="GHC41606.1"/>
    <property type="molecule type" value="Genomic_DNA"/>
</dbReference>
<organism evidence="1 2">
    <name type="scientific">Roseibacillus persicicus</name>
    <dbReference type="NCBI Taxonomy" id="454148"/>
    <lineage>
        <taxon>Bacteria</taxon>
        <taxon>Pseudomonadati</taxon>
        <taxon>Verrucomicrobiota</taxon>
        <taxon>Verrucomicrobiia</taxon>
        <taxon>Verrucomicrobiales</taxon>
        <taxon>Verrucomicrobiaceae</taxon>
        <taxon>Roseibacillus</taxon>
    </lineage>
</organism>
<evidence type="ECO:0000313" key="1">
    <source>
        <dbReference type="EMBL" id="GHC41606.1"/>
    </source>
</evidence>
<name>A0A918TCQ1_9BACT</name>